<evidence type="ECO:0000313" key="3">
    <source>
        <dbReference type="Proteomes" id="UP000316304"/>
    </source>
</evidence>
<dbReference type="AlphaFoldDB" id="A0A5C6CFI4"/>
<accession>A0A5C6CFI4</accession>
<sequence>MAFKRFTRDDLDRLIASVGGPHLSLYLPPPPSINAADQDRIRIGNVARSAQESLAKHWMSEADAAGFLGPLRKLANTPALATPRTHGIAVFLQGDSLETFRVESAVKEHWTIARAFQVRSLLPSLGQLEAYNVLTLSQKRVALFAGTVDVLERRSVPGLEESFEQLQDSLTAEPQLQAHSAASSMRGKQGGKQGAVFHGQGGLPDSEKKDFENYLKRVDDVVCGYLRQSPATPLILAGVDSVTATFRSVCRYDSLLADSLSGNVDHLSADQLRMRVADIVTEENGRQREQDASRIREHDVPTATESERILIAAFEGRIDTLFIDRDASLHGMFMVDRGILKEVHHAPTGDPADESHDLIELAAVQTLKTGGTVHAVPTDAMPVATTMAAALRF</sequence>
<reference evidence="2 3" key="1">
    <citation type="submission" date="2019-02" db="EMBL/GenBank/DDBJ databases">
        <title>Deep-cultivation of Planctomycetes and their phenomic and genomic characterization uncovers novel biology.</title>
        <authorList>
            <person name="Wiegand S."/>
            <person name="Jogler M."/>
            <person name="Boedeker C."/>
            <person name="Pinto D."/>
            <person name="Vollmers J."/>
            <person name="Rivas-Marin E."/>
            <person name="Kohn T."/>
            <person name="Peeters S.H."/>
            <person name="Heuer A."/>
            <person name="Rast P."/>
            <person name="Oberbeckmann S."/>
            <person name="Bunk B."/>
            <person name="Jeske O."/>
            <person name="Meyerdierks A."/>
            <person name="Storesund J.E."/>
            <person name="Kallscheuer N."/>
            <person name="Luecker S."/>
            <person name="Lage O.M."/>
            <person name="Pohl T."/>
            <person name="Merkel B.J."/>
            <person name="Hornburger P."/>
            <person name="Mueller R.-W."/>
            <person name="Bruemmer F."/>
            <person name="Labrenz M."/>
            <person name="Spormann A.M."/>
            <person name="Op Den Camp H."/>
            <person name="Overmann J."/>
            <person name="Amann R."/>
            <person name="Jetten M.S.M."/>
            <person name="Mascher T."/>
            <person name="Medema M.H."/>
            <person name="Devos D.P."/>
            <person name="Kaster A.-K."/>
            <person name="Ovreas L."/>
            <person name="Rohde M."/>
            <person name="Galperin M.Y."/>
            <person name="Jogler C."/>
        </authorList>
    </citation>
    <scope>NUCLEOTIDE SEQUENCE [LARGE SCALE GENOMIC DNA]</scope>
    <source>
        <strain evidence="2 3">Pla52o</strain>
    </source>
</reference>
<feature type="compositionally biased region" description="Polar residues" evidence="1">
    <location>
        <begin position="174"/>
        <end position="183"/>
    </location>
</feature>
<evidence type="ECO:0000256" key="1">
    <source>
        <dbReference type="SAM" id="MobiDB-lite"/>
    </source>
</evidence>
<dbReference type="Pfam" id="PF18849">
    <property type="entry name" value="baeRF_family7"/>
    <property type="match status" value="1"/>
</dbReference>
<dbReference type="RefSeq" id="WP_146595095.1">
    <property type="nucleotide sequence ID" value="NZ_SJPT01000004.1"/>
</dbReference>
<name>A0A5C6CFI4_9BACT</name>
<dbReference type="EMBL" id="SJPT01000004">
    <property type="protein sequence ID" value="TWU23380.1"/>
    <property type="molecule type" value="Genomic_DNA"/>
</dbReference>
<protein>
    <submittedName>
        <fullName evidence="2">Uncharacterized protein</fullName>
    </submittedName>
</protein>
<proteinExistence type="predicted"/>
<gene>
    <name evidence="2" type="ORF">Pla52o_29160</name>
</gene>
<feature type="region of interest" description="Disordered" evidence="1">
    <location>
        <begin position="174"/>
        <end position="204"/>
    </location>
</feature>
<keyword evidence="3" id="KW-1185">Reference proteome</keyword>
<dbReference type="OrthoDB" id="242138at2"/>
<dbReference type="InterPro" id="IPR040837">
    <property type="entry name" value="Bact_RF_family7"/>
</dbReference>
<organism evidence="2 3">
    <name type="scientific">Novipirellula galeiformis</name>
    <dbReference type="NCBI Taxonomy" id="2528004"/>
    <lineage>
        <taxon>Bacteria</taxon>
        <taxon>Pseudomonadati</taxon>
        <taxon>Planctomycetota</taxon>
        <taxon>Planctomycetia</taxon>
        <taxon>Pirellulales</taxon>
        <taxon>Pirellulaceae</taxon>
        <taxon>Novipirellula</taxon>
    </lineage>
</organism>
<dbReference type="Proteomes" id="UP000316304">
    <property type="component" value="Unassembled WGS sequence"/>
</dbReference>
<evidence type="ECO:0000313" key="2">
    <source>
        <dbReference type="EMBL" id="TWU23380.1"/>
    </source>
</evidence>
<comment type="caution">
    <text evidence="2">The sequence shown here is derived from an EMBL/GenBank/DDBJ whole genome shotgun (WGS) entry which is preliminary data.</text>
</comment>